<sequence>MNNLTIRLKLILSFGLVAILLIILSGYSIFSINKTSQGFTEYREMARDAVLAGRVQANMLMVRLNVKDYLTHPIQKEIDEFEHYYKKASDYIDTAKKEIQKPSRAPLVNQLYEDAKQYNIHFHEVIEFMNQRNDIVNNNLDVNGKKIEQLLTAVMKSAREDDDAEASLETAIGIRSLLLARLYTAKFLKSNSQEDANRVKKEFNELQVQLTKIRNSLQNPKRRAQLKEAISLINVYQAGVTKVKQIITDRNKIIDEGLNKIGPNIAKVSEDIKLSIKKDQDTIGPEVKQLNESISNVITIISAIIIILVIALGIIIPRNISNLIDTFQEGLVNFFRYLNKETKEAQLIGIKSNDEIGAMSKVVDENIIKSKKLIEQDTKLINDVKRVVSLVKDGKLKQQVNVKTDNESLEELKTIINEMLEVMAENVSEDLNKIQEALSSYQNLDFTYRIENQSGKTAKGLNSLADIINEMLVENKSNGLTLQKSSDTLVENVDVLNNNSNAAAASLEETAAAIEEITGNVRSNTNNIRQMANFATEVNNSAVEGEKLATSTNTAMDEINAQVAEINDAIGIIDQIAFQTNILSLNAAVEAATAGEAGKGFAVVAQEVRNLANRSAEAANQIKSLVETANEKANQGKKIADSMIEGYSSLNENITKTSELINNVEAASKEQLTGIEQINDAVNSLDKQTQENVTIANQTHTVAQQTASIAVTVVEDADKKEFLNKNTVQAKEV</sequence>
<organism evidence="8 9">
    <name type="scientific">Arcobacter roscoffensis</name>
    <dbReference type="NCBI Taxonomy" id="2961520"/>
    <lineage>
        <taxon>Bacteria</taxon>
        <taxon>Pseudomonadati</taxon>
        <taxon>Campylobacterota</taxon>
        <taxon>Epsilonproteobacteria</taxon>
        <taxon>Campylobacterales</taxon>
        <taxon>Arcobacteraceae</taxon>
        <taxon>Arcobacter</taxon>
    </lineage>
</organism>
<dbReference type="PROSITE" id="PS51753">
    <property type="entry name" value="HBM"/>
    <property type="match status" value="1"/>
</dbReference>
<keyword evidence="5" id="KW-0472">Membrane</keyword>
<dbReference type="Gene3D" id="1.10.287.950">
    <property type="entry name" value="Methyl-accepting chemotaxis protein"/>
    <property type="match status" value="1"/>
</dbReference>
<feature type="coiled-coil region" evidence="4">
    <location>
        <begin position="417"/>
        <end position="444"/>
    </location>
</feature>
<evidence type="ECO:0000259" key="7">
    <source>
        <dbReference type="PROSITE" id="PS51753"/>
    </source>
</evidence>
<keyword evidence="5" id="KW-0812">Transmembrane</keyword>
<feature type="transmembrane region" description="Helical" evidence="5">
    <location>
        <begin position="6"/>
        <end position="30"/>
    </location>
</feature>
<dbReference type="Proteomes" id="UP001060012">
    <property type="component" value="Chromosome"/>
</dbReference>
<dbReference type="SUPFAM" id="SSF58104">
    <property type="entry name" value="Methyl-accepting chemotaxis protein (MCP) signaling domain"/>
    <property type="match status" value="1"/>
</dbReference>
<feature type="transmembrane region" description="Helical" evidence="5">
    <location>
        <begin position="297"/>
        <end position="316"/>
    </location>
</feature>
<feature type="domain" description="Methyl-accepting transducer" evidence="6">
    <location>
        <begin position="478"/>
        <end position="707"/>
    </location>
</feature>
<dbReference type="InterPro" id="IPR051310">
    <property type="entry name" value="MCP_chemotaxis"/>
</dbReference>
<name>A0ABY5E072_9BACT</name>
<dbReference type="SMART" id="SM01358">
    <property type="entry name" value="HBM"/>
    <property type="match status" value="1"/>
</dbReference>
<protein>
    <submittedName>
        <fullName evidence="8">Methyl-accepting chemotaxis protein</fullName>
    </submittedName>
</protein>
<evidence type="ECO:0000256" key="1">
    <source>
        <dbReference type="ARBA" id="ARBA00022500"/>
    </source>
</evidence>
<evidence type="ECO:0000259" key="6">
    <source>
        <dbReference type="PROSITE" id="PS50111"/>
    </source>
</evidence>
<dbReference type="InterPro" id="IPR004089">
    <property type="entry name" value="MCPsignal_dom"/>
</dbReference>
<evidence type="ECO:0000313" key="8">
    <source>
        <dbReference type="EMBL" id="UTJ05257.1"/>
    </source>
</evidence>
<keyword evidence="4" id="KW-0175">Coiled coil</keyword>
<keyword evidence="3" id="KW-0807">Transducer</keyword>
<feature type="coiled-coil region" evidence="4">
    <location>
        <begin position="189"/>
        <end position="216"/>
    </location>
</feature>
<dbReference type="Gene3D" id="6.10.340.10">
    <property type="match status" value="1"/>
</dbReference>
<keyword evidence="5" id="KW-1133">Transmembrane helix</keyword>
<reference evidence="8" key="1">
    <citation type="submission" date="2022-07" db="EMBL/GenBank/DDBJ databases">
        <title>Arcobacter roscoffensis sp. nov., a marine bacterium isolated from coastal seawater collected from Roscoff, France.</title>
        <authorList>
            <person name="Pascual J."/>
            <person name="Lepeaux C."/>
            <person name="Methner A."/>
            <person name="Overmann J."/>
        </authorList>
    </citation>
    <scope>NUCLEOTIDE SEQUENCE</scope>
    <source>
        <strain evidence="8">ARW1-2F2</strain>
    </source>
</reference>
<gene>
    <name evidence="8" type="ORF">NJU99_08230</name>
</gene>
<accession>A0ABY5E072</accession>
<comment type="similarity">
    <text evidence="2">Belongs to the methyl-accepting chemotaxis (MCP) protein family.</text>
</comment>
<proteinExistence type="inferred from homology"/>
<evidence type="ECO:0000256" key="4">
    <source>
        <dbReference type="SAM" id="Coils"/>
    </source>
</evidence>
<dbReference type="InterPro" id="IPR032255">
    <property type="entry name" value="HBM"/>
</dbReference>
<dbReference type="PANTHER" id="PTHR43531">
    <property type="entry name" value="PROTEIN ICFG"/>
    <property type="match status" value="1"/>
</dbReference>
<evidence type="ECO:0000313" key="9">
    <source>
        <dbReference type="Proteomes" id="UP001060012"/>
    </source>
</evidence>
<keyword evidence="9" id="KW-1185">Reference proteome</keyword>
<evidence type="ECO:0000256" key="3">
    <source>
        <dbReference type="PROSITE-ProRule" id="PRU00284"/>
    </source>
</evidence>
<dbReference type="Gene3D" id="1.20.1440.210">
    <property type="match status" value="1"/>
</dbReference>
<dbReference type="SMART" id="SM00283">
    <property type="entry name" value="MA"/>
    <property type="match status" value="1"/>
</dbReference>
<dbReference type="EMBL" id="CP100595">
    <property type="protein sequence ID" value="UTJ05257.1"/>
    <property type="molecule type" value="Genomic_DNA"/>
</dbReference>
<evidence type="ECO:0000256" key="2">
    <source>
        <dbReference type="ARBA" id="ARBA00029447"/>
    </source>
</evidence>
<feature type="domain" description="HBM" evidence="7">
    <location>
        <begin position="44"/>
        <end position="284"/>
    </location>
</feature>
<dbReference type="PROSITE" id="PS50111">
    <property type="entry name" value="CHEMOTAXIS_TRANSDUC_2"/>
    <property type="match status" value="1"/>
</dbReference>
<keyword evidence="1" id="KW-0145">Chemotaxis</keyword>
<evidence type="ECO:0000256" key="5">
    <source>
        <dbReference type="SAM" id="Phobius"/>
    </source>
</evidence>
<dbReference type="InterPro" id="IPR024478">
    <property type="entry name" value="HlyB_4HB_MCP"/>
</dbReference>
<dbReference type="PANTHER" id="PTHR43531:SF11">
    <property type="entry name" value="METHYL-ACCEPTING CHEMOTAXIS PROTEIN 3"/>
    <property type="match status" value="1"/>
</dbReference>
<dbReference type="Pfam" id="PF00015">
    <property type="entry name" value="MCPsignal"/>
    <property type="match status" value="1"/>
</dbReference>
<dbReference type="Pfam" id="PF12729">
    <property type="entry name" value="4HB_MCP_1"/>
    <property type="match status" value="1"/>
</dbReference>
<dbReference type="RefSeq" id="WP_254575438.1">
    <property type="nucleotide sequence ID" value="NZ_CP100595.1"/>
</dbReference>